<dbReference type="InterPro" id="IPR003658">
    <property type="entry name" value="Anti-sigma_ant"/>
</dbReference>
<evidence type="ECO:0000256" key="1">
    <source>
        <dbReference type="ARBA" id="ARBA00009013"/>
    </source>
</evidence>
<dbReference type="Proteomes" id="UP000608890">
    <property type="component" value="Unassembled WGS sequence"/>
</dbReference>
<dbReference type="PANTHER" id="PTHR33495:SF2">
    <property type="entry name" value="ANTI-SIGMA FACTOR ANTAGONIST TM_1081-RELATED"/>
    <property type="match status" value="1"/>
</dbReference>
<dbReference type="Gene3D" id="3.30.750.24">
    <property type="entry name" value="STAS domain"/>
    <property type="match status" value="1"/>
</dbReference>
<dbReference type="NCBIfam" id="TIGR00377">
    <property type="entry name" value="ant_ant_sig"/>
    <property type="match status" value="1"/>
</dbReference>
<dbReference type="InterPro" id="IPR036513">
    <property type="entry name" value="STAS_dom_sf"/>
</dbReference>
<name>A0A917U378_9ACTN</name>
<organism evidence="4 5">
    <name type="scientific">Micromonospora sonchi</name>
    <dbReference type="NCBI Taxonomy" id="1763543"/>
    <lineage>
        <taxon>Bacteria</taxon>
        <taxon>Bacillati</taxon>
        <taxon>Actinomycetota</taxon>
        <taxon>Actinomycetes</taxon>
        <taxon>Micromonosporales</taxon>
        <taxon>Micromonosporaceae</taxon>
        <taxon>Micromonospora</taxon>
    </lineage>
</organism>
<gene>
    <name evidence="4" type="ORF">GCM10011608_40820</name>
</gene>
<dbReference type="InterPro" id="IPR058548">
    <property type="entry name" value="MlaB-like_STAS"/>
</dbReference>
<dbReference type="Pfam" id="PF13466">
    <property type="entry name" value="STAS_2"/>
    <property type="match status" value="1"/>
</dbReference>
<accession>A0A917U378</accession>
<sequence>MADRLTRKEHAMAVVLEDHLVTLTCDSCGDTVAGPRVPSDSEVAWALISEHGWSGSPLAAGPHRCTHCTRLGPAGGGVPGGILGIEHVGDVTVVTVAGDVDLDTGDTLRQALRHAADMGGHVLVDLGRTDLIDSTALGLLARAHRLAAERGRRLCVVTISPLIRQVLKVTRLAEVFCVADDRTAALALLEAGPPSVGDAAS</sequence>
<keyword evidence="5" id="KW-1185">Reference proteome</keyword>
<dbReference type="AlphaFoldDB" id="A0A917U378"/>
<evidence type="ECO:0000256" key="2">
    <source>
        <dbReference type="RuleBase" id="RU003749"/>
    </source>
</evidence>
<dbReference type="PANTHER" id="PTHR33495">
    <property type="entry name" value="ANTI-SIGMA FACTOR ANTAGONIST TM_1081-RELATED-RELATED"/>
    <property type="match status" value="1"/>
</dbReference>
<comment type="caution">
    <text evidence="4">The sequence shown here is derived from an EMBL/GenBank/DDBJ whole genome shotgun (WGS) entry which is preliminary data.</text>
</comment>
<reference evidence="4" key="1">
    <citation type="journal article" date="2014" name="Int. J. Syst. Evol. Microbiol.">
        <title>Complete genome sequence of Corynebacterium casei LMG S-19264T (=DSM 44701T), isolated from a smear-ripened cheese.</title>
        <authorList>
            <consortium name="US DOE Joint Genome Institute (JGI-PGF)"/>
            <person name="Walter F."/>
            <person name="Albersmeier A."/>
            <person name="Kalinowski J."/>
            <person name="Ruckert C."/>
        </authorList>
    </citation>
    <scope>NUCLEOTIDE SEQUENCE</scope>
    <source>
        <strain evidence="4">CGMCC 4.7312</strain>
    </source>
</reference>
<protein>
    <recommendedName>
        <fullName evidence="2">Anti-sigma factor antagonist</fullName>
    </recommendedName>
</protein>
<evidence type="ECO:0000259" key="3">
    <source>
        <dbReference type="PROSITE" id="PS50801"/>
    </source>
</evidence>
<feature type="domain" description="STAS" evidence="3">
    <location>
        <begin position="81"/>
        <end position="189"/>
    </location>
</feature>
<dbReference type="SUPFAM" id="SSF52091">
    <property type="entry name" value="SpoIIaa-like"/>
    <property type="match status" value="1"/>
</dbReference>
<proteinExistence type="inferred from homology"/>
<dbReference type="InterPro" id="IPR002645">
    <property type="entry name" value="STAS_dom"/>
</dbReference>
<evidence type="ECO:0000313" key="4">
    <source>
        <dbReference type="EMBL" id="GGM51705.1"/>
    </source>
</evidence>
<dbReference type="GO" id="GO:0043856">
    <property type="term" value="F:anti-sigma factor antagonist activity"/>
    <property type="evidence" value="ECO:0007669"/>
    <property type="project" value="InterPro"/>
</dbReference>
<reference evidence="4" key="2">
    <citation type="submission" date="2020-09" db="EMBL/GenBank/DDBJ databases">
        <authorList>
            <person name="Sun Q."/>
            <person name="Zhou Y."/>
        </authorList>
    </citation>
    <scope>NUCLEOTIDE SEQUENCE</scope>
    <source>
        <strain evidence="4">CGMCC 4.7312</strain>
    </source>
</reference>
<comment type="similarity">
    <text evidence="1 2">Belongs to the anti-sigma-factor antagonist family.</text>
</comment>
<dbReference type="PROSITE" id="PS50801">
    <property type="entry name" value="STAS"/>
    <property type="match status" value="1"/>
</dbReference>
<dbReference type="CDD" id="cd07043">
    <property type="entry name" value="STAS_anti-anti-sigma_factors"/>
    <property type="match status" value="1"/>
</dbReference>
<dbReference type="EMBL" id="BMNB01000020">
    <property type="protein sequence ID" value="GGM51705.1"/>
    <property type="molecule type" value="Genomic_DNA"/>
</dbReference>
<evidence type="ECO:0000313" key="5">
    <source>
        <dbReference type="Proteomes" id="UP000608890"/>
    </source>
</evidence>